<organism evidence="1 2">
    <name type="scientific">Brassica carinata</name>
    <name type="common">Ethiopian mustard</name>
    <name type="synonym">Abyssinian cabbage</name>
    <dbReference type="NCBI Taxonomy" id="52824"/>
    <lineage>
        <taxon>Eukaryota</taxon>
        <taxon>Viridiplantae</taxon>
        <taxon>Streptophyta</taxon>
        <taxon>Embryophyta</taxon>
        <taxon>Tracheophyta</taxon>
        <taxon>Spermatophyta</taxon>
        <taxon>Magnoliopsida</taxon>
        <taxon>eudicotyledons</taxon>
        <taxon>Gunneridae</taxon>
        <taxon>Pentapetalae</taxon>
        <taxon>rosids</taxon>
        <taxon>malvids</taxon>
        <taxon>Brassicales</taxon>
        <taxon>Brassicaceae</taxon>
        <taxon>Brassiceae</taxon>
        <taxon>Brassica</taxon>
    </lineage>
</organism>
<sequence>MGDLSIFCESKGHLDPKDHRFILYTFGSKNHSTLQFLSLRSRTDPPVPLITGGHHRDTDVRLTTSSRRDLCLFL</sequence>
<keyword evidence="2" id="KW-1185">Reference proteome</keyword>
<dbReference type="Proteomes" id="UP000886595">
    <property type="component" value="Unassembled WGS sequence"/>
</dbReference>
<dbReference type="EMBL" id="JAAMPC010000013">
    <property type="protein sequence ID" value="KAG2268257.1"/>
    <property type="molecule type" value="Genomic_DNA"/>
</dbReference>
<name>A0A8X7QFA6_BRACI</name>
<reference evidence="1 2" key="1">
    <citation type="submission" date="2020-02" db="EMBL/GenBank/DDBJ databases">
        <authorList>
            <person name="Ma Q."/>
            <person name="Huang Y."/>
            <person name="Song X."/>
            <person name="Pei D."/>
        </authorList>
    </citation>
    <scope>NUCLEOTIDE SEQUENCE [LARGE SCALE GENOMIC DNA]</scope>
    <source>
        <strain evidence="1">Sxm20200214</strain>
        <tissue evidence="1">Leaf</tissue>
    </source>
</reference>
<comment type="caution">
    <text evidence="1">The sequence shown here is derived from an EMBL/GenBank/DDBJ whole genome shotgun (WGS) entry which is preliminary data.</text>
</comment>
<gene>
    <name evidence="1" type="ORF">Bca52824_062812</name>
</gene>
<dbReference type="AlphaFoldDB" id="A0A8X7QFA6"/>
<proteinExistence type="predicted"/>
<evidence type="ECO:0000313" key="1">
    <source>
        <dbReference type="EMBL" id="KAG2268257.1"/>
    </source>
</evidence>
<protein>
    <submittedName>
        <fullName evidence="1">Uncharacterized protein</fullName>
    </submittedName>
</protein>
<accession>A0A8X7QFA6</accession>
<evidence type="ECO:0000313" key="2">
    <source>
        <dbReference type="Proteomes" id="UP000886595"/>
    </source>
</evidence>